<proteinExistence type="predicted"/>
<dbReference type="AlphaFoldDB" id="A0AAV0Y7S2"/>
<evidence type="ECO:0000313" key="4">
    <source>
        <dbReference type="EMBL" id="CAI6375998.1"/>
    </source>
</evidence>
<gene>
    <name evidence="1" type="ORF">MEUPH1_LOCUS29407</name>
    <name evidence="2" type="ORF">MEUPH1_LOCUS29411</name>
    <name evidence="3" type="ORF">MEUPH1_LOCUS29417</name>
    <name evidence="4" type="ORF">MEUPH1_LOCUS29427</name>
    <name evidence="5" type="ORF">MEUPH1_LOCUS29432</name>
</gene>
<reference evidence="2 6" key="1">
    <citation type="submission" date="2023-01" db="EMBL/GenBank/DDBJ databases">
        <authorList>
            <person name="Whitehead M."/>
        </authorList>
    </citation>
    <scope>NUCLEOTIDE SEQUENCE [LARGE SCALE GENOMIC DNA]</scope>
</reference>
<evidence type="ECO:0000313" key="6">
    <source>
        <dbReference type="Proteomes" id="UP001160148"/>
    </source>
</evidence>
<dbReference type="EMBL" id="CARXXK010001406">
    <property type="protein sequence ID" value="CAI6375974.1"/>
    <property type="molecule type" value="Genomic_DNA"/>
</dbReference>
<name>A0AAV0Y7S2_9HEMI</name>
<evidence type="ECO:0000313" key="5">
    <source>
        <dbReference type="EMBL" id="CAI6376003.1"/>
    </source>
</evidence>
<evidence type="ECO:0000313" key="1">
    <source>
        <dbReference type="EMBL" id="CAI6375974.1"/>
    </source>
</evidence>
<dbReference type="EMBL" id="CARXXK010001406">
    <property type="protein sequence ID" value="CAI6376003.1"/>
    <property type="molecule type" value="Genomic_DNA"/>
</dbReference>
<organism evidence="2 6">
    <name type="scientific">Macrosiphum euphorbiae</name>
    <name type="common">potato aphid</name>
    <dbReference type="NCBI Taxonomy" id="13131"/>
    <lineage>
        <taxon>Eukaryota</taxon>
        <taxon>Metazoa</taxon>
        <taxon>Ecdysozoa</taxon>
        <taxon>Arthropoda</taxon>
        <taxon>Hexapoda</taxon>
        <taxon>Insecta</taxon>
        <taxon>Pterygota</taxon>
        <taxon>Neoptera</taxon>
        <taxon>Paraneoptera</taxon>
        <taxon>Hemiptera</taxon>
        <taxon>Sternorrhyncha</taxon>
        <taxon>Aphidomorpha</taxon>
        <taxon>Aphidoidea</taxon>
        <taxon>Aphididae</taxon>
        <taxon>Macrosiphini</taxon>
        <taxon>Macrosiphum</taxon>
    </lineage>
</organism>
<keyword evidence="6" id="KW-1185">Reference proteome</keyword>
<accession>A0AAV0Y7S2</accession>
<dbReference type="EMBL" id="CARXXK010001406">
    <property type="protein sequence ID" value="CAI6375998.1"/>
    <property type="molecule type" value="Genomic_DNA"/>
</dbReference>
<dbReference type="EMBL" id="CARXXK010001406">
    <property type="protein sequence ID" value="CAI6375986.1"/>
    <property type="molecule type" value="Genomic_DNA"/>
</dbReference>
<dbReference type="EMBL" id="CARXXK010001406">
    <property type="protein sequence ID" value="CAI6375978.1"/>
    <property type="molecule type" value="Genomic_DNA"/>
</dbReference>
<dbReference type="Proteomes" id="UP001160148">
    <property type="component" value="Unassembled WGS sequence"/>
</dbReference>
<evidence type="ECO:0000313" key="3">
    <source>
        <dbReference type="EMBL" id="CAI6375986.1"/>
    </source>
</evidence>
<protein>
    <submittedName>
        <fullName evidence="2">Uncharacterized protein</fullName>
    </submittedName>
</protein>
<evidence type="ECO:0000313" key="2">
    <source>
        <dbReference type="EMBL" id="CAI6375978.1"/>
    </source>
</evidence>
<sequence>MNLYFSDRPICDGKINIKFVIPTIQTPGAITSPMKWTVRRGPPGMPLSPIRALFILKSNSPLSPRFAYNPQWGAFWELQLYRVEALNLLPKLLERWQL</sequence>
<comment type="caution">
    <text evidence="2">The sequence shown here is derived from an EMBL/GenBank/DDBJ whole genome shotgun (WGS) entry which is preliminary data.</text>
</comment>